<organism evidence="2 4">
    <name type="scientific">Neisseria macacae ATCC 33926</name>
    <dbReference type="NCBI Taxonomy" id="997348"/>
    <lineage>
        <taxon>Bacteria</taxon>
        <taxon>Pseudomonadati</taxon>
        <taxon>Pseudomonadota</taxon>
        <taxon>Betaproteobacteria</taxon>
        <taxon>Neisseriales</taxon>
        <taxon>Neisseriaceae</taxon>
        <taxon>Neisseria</taxon>
    </lineage>
</organism>
<keyword evidence="2" id="KW-0449">Lipoprotein</keyword>
<name>A0AA36XKH3_9NEIS</name>
<accession>A0AA36XKH3</accession>
<evidence type="ECO:0000313" key="2">
    <source>
        <dbReference type="EMBL" id="EGQ76594.1"/>
    </source>
</evidence>
<reference evidence="3 5" key="2">
    <citation type="submission" date="2022-03" db="EMBL/GenBank/DDBJ databases">
        <title>Genome sequencing of Neisseria macacae.</title>
        <authorList>
            <person name="Baek M.-G."/>
        </authorList>
    </citation>
    <scope>NUCLEOTIDE SEQUENCE [LARGE SCALE GENOMIC DNA]</scope>
    <source>
        <strain evidence="3 5">ATCC 33926</strain>
    </source>
</reference>
<dbReference type="EMBL" id="AFQE01000084">
    <property type="protein sequence ID" value="EGQ76594.1"/>
    <property type="molecule type" value="Genomic_DNA"/>
</dbReference>
<dbReference type="NCBIfam" id="NF046039">
    <property type="entry name" value="lipo_NMB0938"/>
    <property type="match status" value="1"/>
</dbReference>
<dbReference type="AlphaFoldDB" id="A0AA36XKH3"/>
<evidence type="ECO:0000313" key="5">
    <source>
        <dbReference type="Proteomes" id="UP000829455"/>
    </source>
</evidence>
<feature type="compositionally biased region" description="Polar residues" evidence="1">
    <location>
        <begin position="64"/>
        <end position="83"/>
    </location>
</feature>
<dbReference type="GO" id="GO:0016874">
    <property type="term" value="F:ligase activity"/>
    <property type="evidence" value="ECO:0007669"/>
    <property type="project" value="UniProtKB-KW"/>
</dbReference>
<sequence length="294" mass="32456">MKWQIFRRPLYVENKIMKNETSSLLLWLTAIMLTACSPSKEDKTKEVGASAASSSTSSASSQSDLNPIASNSNSVKQVEGAPSSNCTNLHQIGGIDDFVRQVAENIDSSCLFERSPKELAAIWGIPGGDDPLEQALFPDIDPNDPKNVDKVIEAIDQMGKGERSHNQQAVEPVVQEMKALRRRDTLVLSTGKQTSQGSDQPLRVTHNFDIEGTPEYLKKHGGGFGGSFQNISQLPEYLKSRGKIFEAQRVFRLFNRDRSPDKPYLEIVFDESGKIVSITVYENVSNPASGIHLM</sequence>
<keyword evidence="3" id="KW-0436">Ligase</keyword>
<evidence type="ECO:0000313" key="4">
    <source>
        <dbReference type="Proteomes" id="UP000004982"/>
    </source>
</evidence>
<feature type="region of interest" description="Disordered" evidence="1">
    <location>
        <begin position="42"/>
        <end position="83"/>
    </location>
</feature>
<feature type="compositionally biased region" description="Low complexity" evidence="1">
    <location>
        <begin position="49"/>
        <end position="63"/>
    </location>
</feature>
<dbReference type="Proteomes" id="UP000829455">
    <property type="component" value="Chromosome"/>
</dbReference>
<keyword evidence="5" id="KW-1185">Reference proteome</keyword>
<dbReference type="Proteomes" id="UP000004982">
    <property type="component" value="Unassembled WGS sequence"/>
</dbReference>
<dbReference type="EMBL" id="CP094241">
    <property type="protein sequence ID" value="UNV83790.1"/>
    <property type="molecule type" value="Genomic_DNA"/>
</dbReference>
<evidence type="ECO:0000313" key="3">
    <source>
        <dbReference type="EMBL" id="UNV83790.1"/>
    </source>
</evidence>
<protein>
    <submittedName>
        <fullName evidence="3">D-alanine-poly(Phosphoribitol) ligase</fullName>
    </submittedName>
    <submittedName>
        <fullName evidence="2">Lipoprotein</fullName>
    </submittedName>
</protein>
<reference evidence="2 4" key="1">
    <citation type="submission" date="2011-05" db="EMBL/GenBank/DDBJ databases">
        <authorList>
            <person name="Muzny D."/>
            <person name="Qin X."/>
            <person name="Deng J."/>
            <person name="Jiang H."/>
            <person name="Liu Y."/>
            <person name="Qu J."/>
            <person name="Song X.-Z."/>
            <person name="Zhang L."/>
            <person name="Thornton R."/>
            <person name="Coyle M."/>
            <person name="Francisco L."/>
            <person name="Jackson L."/>
            <person name="Javaid M."/>
            <person name="Korchina V."/>
            <person name="Kovar C."/>
            <person name="Mata R."/>
            <person name="Mathew T."/>
            <person name="Ngo R."/>
            <person name="Nguyen L."/>
            <person name="Nguyen N."/>
            <person name="Okwuonu G."/>
            <person name="Ongeri F."/>
            <person name="Pham C."/>
            <person name="Simmons D."/>
            <person name="Wilczek-Boney K."/>
            <person name="Hale W."/>
            <person name="Jakkamsetti A."/>
            <person name="Pham P."/>
            <person name="Ruth R."/>
            <person name="San Lucas F."/>
            <person name="Warren J."/>
            <person name="Zhang J."/>
            <person name="Zhao Z."/>
            <person name="Zhou C."/>
            <person name="Zhu D."/>
            <person name="Lee S."/>
            <person name="Bess C."/>
            <person name="Blankenburg K."/>
            <person name="Forbes L."/>
            <person name="Fu Q."/>
            <person name="Gubbala S."/>
            <person name="Hirani K."/>
            <person name="Jayaseelan J.C."/>
            <person name="Lara F."/>
            <person name="Munidasa M."/>
            <person name="Palculict T."/>
            <person name="Patil S."/>
            <person name="Pu L.-L."/>
            <person name="Saada N."/>
            <person name="Tang L."/>
            <person name="Weissenberger G."/>
            <person name="Zhu Y."/>
            <person name="Hemphill L."/>
            <person name="Shang Y."/>
            <person name="Youmans B."/>
            <person name="Ayvaz T."/>
            <person name="Ross M."/>
            <person name="Santibanez J."/>
            <person name="Aqrawi P."/>
            <person name="Gross S."/>
            <person name="Joshi V."/>
            <person name="Fowler G."/>
            <person name="Nazareth L."/>
            <person name="Reid J."/>
            <person name="Worley K."/>
            <person name="Petrosino J."/>
            <person name="Highlander S."/>
            <person name="Gibbs R."/>
        </authorList>
    </citation>
    <scope>NUCLEOTIDE SEQUENCE [LARGE SCALE GENOMIC DNA]</scope>
    <source>
        <strain evidence="2 4">ATCC 33926</strain>
    </source>
</reference>
<gene>
    <name evidence="2" type="ORF">HMPREF9418_1777</name>
    <name evidence="3" type="ORF">MON40_07040</name>
</gene>
<proteinExistence type="predicted"/>
<evidence type="ECO:0000256" key="1">
    <source>
        <dbReference type="SAM" id="MobiDB-lite"/>
    </source>
</evidence>